<gene>
    <name evidence="2" type="ORF">MM415A00534_0024</name>
    <name evidence="1" type="ORF">MM415B00395_0009</name>
</gene>
<sequence>MSVSLNYNELNRGYILDGKVENSPIGREKPSTGSFTDLEATGAKFTIPLRRSILGVETPNFRFSLPEHTGLPDRDYWYDPSIIWDGGESKFGKWRIHHNTYESDWMLTYNCRYDQRDGSWGPRDSGDSRAHICALARFDVAEGVSGRNVFEIKFEKGIEIGTITSATSGTVADSDRAWTTNEAQNHYLFILDSDKAIIESHLIASNTSDTIVISGSFKKIPKVGGYYSIGPHPSWITGSHYIFYDGSPTYQRGAPAELKIASAGGLDSCLKLSASETVGNVKLNLKNYYSDGKFRIEKVNSETLSPSFSEDTDVYLTMPTIGAYEGFFGFGIDAPLYRVHVSGDIKLTGSLRFNDGTSLSTSPAIPSSVSGTGDVSITADSDESSTGSILFKIGSATEWRIANNGRFGNAVSPNGTFTIQSQKSEPTILIELSSISSLPDESYTYDAAMKWSGGETKFGKWRQYFNCMEHGYTLIYNSAVDPYTAYPPTYAGRDSGNAEANICAMFRINVAEGNSGQNFFGFEFASPDDEGVEPDWWNSSRMYYYDAGMLKLTRKAGLESAIEILSSWTSGRTSYVLRTTADGYFKIEDSSASTNVVSTDADGLDRFIIDPTTGLVTVVNSLYVGSDCSALTFTDRTPFPKDLKEAYSSIHSMKKDGKGELDHSKLHNFIKSDKGRNLSAVVSSQNEVLKDLIKRIQLLEKGV</sequence>
<reference evidence="1" key="1">
    <citation type="submission" date="2020-03" db="EMBL/GenBank/DDBJ databases">
        <title>The deep terrestrial virosphere.</title>
        <authorList>
            <person name="Holmfeldt K."/>
            <person name="Nilsson E."/>
            <person name="Simone D."/>
            <person name="Lopez-Fernandez M."/>
            <person name="Wu X."/>
            <person name="de Brujin I."/>
            <person name="Lundin D."/>
            <person name="Andersson A."/>
            <person name="Bertilsson S."/>
            <person name="Dopson M."/>
        </authorList>
    </citation>
    <scope>NUCLEOTIDE SEQUENCE</scope>
    <source>
        <strain evidence="2">MM415A00534</strain>
        <strain evidence="1">MM415B00395</strain>
    </source>
</reference>
<accession>A0A6M3J6M5</accession>
<dbReference type="EMBL" id="MT142459">
    <property type="protein sequence ID" value="QJA81452.1"/>
    <property type="molecule type" value="Genomic_DNA"/>
</dbReference>
<dbReference type="AlphaFoldDB" id="A0A6M3J6M5"/>
<name>A0A6M3J6M5_9ZZZZ</name>
<evidence type="ECO:0000313" key="1">
    <source>
        <dbReference type="EMBL" id="QJA65463.1"/>
    </source>
</evidence>
<protein>
    <submittedName>
        <fullName evidence="1">Uncharacterized protein</fullName>
    </submittedName>
</protein>
<evidence type="ECO:0000313" key="2">
    <source>
        <dbReference type="EMBL" id="QJA81452.1"/>
    </source>
</evidence>
<dbReference type="EMBL" id="MT141539">
    <property type="protein sequence ID" value="QJA65463.1"/>
    <property type="molecule type" value="Genomic_DNA"/>
</dbReference>
<organism evidence="1">
    <name type="scientific">viral metagenome</name>
    <dbReference type="NCBI Taxonomy" id="1070528"/>
    <lineage>
        <taxon>unclassified sequences</taxon>
        <taxon>metagenomes</taxon>
        <taxon>organismal metagenomes</taxon>
    </lineage>
</organism>
<proteinExistence type="predicted"/>